<protein>
    <recommendedName>
        <fullName evidence="8">Exonuclease domain-containing protein</fullName>
    </recommendedName>
</protein>
<dbReference type="Pfam" id="PF00929">
    <property type="entry name" value="RNase_T"/>
    <property type="match status" value="1"/>
</dbReference>
<evidence type="ECO:0000256" key="7">
    <source>
        <dbReference type="SAM" id="MobiDB-lite"/>
    </source>
</evidence>
<dbReference type="InterPro" id="IPR013520">
    <property type="entry name" value="Ribonucl_H"/>
</dbReference>
<dbReference type="InterPro" id="IPR012337">
    <property type="entry name" value="RNaseH-like_sf"/>
</dbReference>
<evidence type="ECO:0000313" key="10">
    <source>
        <dbReference type="Proteomes" id="UP001642260"/>
    </source>
</evidence>
<proteinExistence type="predicted"/>
<dbReference type="GO" id="GO:0004527">
    <property type="term" value="F:exonuclease activity"/>
    <property type="evidence" value="ECO:0007669"/>
    <property type="project" value="UniProtKB-KW"/>
</dbReference>
<dbReference type="EMBL" id="CAKOAT010135155">
    <property type="protein sequence ID" value="CAH8337464.1"/>
    <property type="molecule type" value="Genomic_DNA"/>
</dbReference>
<dbReference type="Proteomes" id="UP001642260">
    <property type="component" value="Unassembled WGS sequence"/>
</dbReference>
<evidence type="ECO:0000256" key="2">
    <source>
        <dbReference type="ARBA" id="ARBA00022722"/>
    </source>
</evidence>
<gene>
    <name evidence="9" type="ORF">ERUC_LOCUS14481</name>
</gene>
<evidence type="ECO:0000313" key="9">
    <source>
        <dbReference type="EMBL" id="CAH8337464.1"/>
    </source>
</evidence>
<feature type="compositionally biased region" description="Polar residues" evidence="7">
    <location>
        <begin position="259"/>
        <end position="268"/>
    </location>
</feature>
<feature type="domain" description="Exonuclease" evidence="8">
    <location>
        <begin position="33"/>
        <end position="212"/>
    </location>
</feature>
<keyword evidence="6" id="KW-0460">Magnesium</keyword>
<comment type="cofactor">
    <cofactor evidence="1">
        <name>Mg(2+)</name>
        <dbReference type="ChEBI" id="CHEBI:18420"/>
    </cofactor>
</comment>
<evidence type="ECO:0000256" key="5">
    <source>
        <dbReference type="ARBA" id="ARBA00022839"/>
    </source>
</evidence>
<evidence type="ECO:0000256" key="1">
    <source>
        <dbReference type="ARBA" id="ARBA00001946"/>
    </source>
</evidence>
<sequence length="285" mass="31859">MTWTCLFSRLRTHTLSSFTRRWRSTLVSDERNEIAFLDLETTVPTKAGQPVAIIEFGDILVCPKTLSERYSYSTLVRPTDPSLISTLSKRRSGITREGVLSAPTFAEISHLVYDNLNGESFYLLSLSGHNIKRFDIPRLREAYAEISQPPPEPKAIIDTLPLLTHKFGKRAGDMKMASLARYFGLGNQTHRSLDDARMTLEVLKLCATVSLLRSIVPDILAETIRLSPSDTSCCEPSDSSDVTTLISKTHIETDKAKNGRQQQDESTPSPDPDAKDEALLKLKLY</sequence>
<dbReference type="Gene3D" id="3.30.420.10">
    <property type="entry name" value="Ribonuclease H-like superfamily/Ribonuclease H"/>
    <property type="match status" value="1"/>
</dbReference>
<reference evidence="9 10" key="1">
    <citation type="submission" date="2022-03" db="EMBL/GenBank/DDBJ databases">
        <authorList>
            <person name="Macdonald S."/>
            <person name="Ahmed S."/>
            <person name="Newling K."/>
        </authorList>
    </citation>
    <scope>NUCLEOTIDE SEQUENCE [LARGE SCALE GENOMIC DNA]</scope>
</reference>
<evidence type="ECO:0000259" key="8">
    <source>
        <dbReference type="SMART" id="SM00479"/>
    </source>
</evidence>
<comment type="caution">
    <text evidence="9">The sequence shown here is derived from an EMBL/GenBank/DDBJ whole genome shotgun (WGS) entry which is preliminary data.</text>
</comment>
<name>A0ABC8JRP4_ERUVS</name>
<dbReference type="SUPFAM" id="SSF53098">
    <property type="entry name" value="Ribonuclease H-like"/>
    <property type="match status" value="1"/>
</dbReference>
<dbReference type="GO" id="GO:0046872">
    <property type="term" value="F:metal ion binding"/>
    <property type="evidence" value="ECO:0007669"/>
    <property type="project" value="UniProtKB-KW"/>
</dbReference>
<dbReference type="FunFam" id="3.30.420.10:FF:000040">
    <property type="entry name" value="Exonuclease family protein"/>
    <property type="match status" value="1"/>
</dbReference>
<dbReference type="PANTHER" id="PTHR30231">
    <property type="entry name" value="DNA POLYMERASE III SUBUNIT EPSILON"/>
    <property type="match status" value="1"/>
</dbReference>
<accession>A0ABC8JRP4</accession>
<evidence type="ECO:0000256" key="4">
    <source>
        <dbReference type="ARBA" id="ARBA00022801"/>
    </source>
</evidence>
<organism evidence="9 10">
    <name type="scientific">Eruca vesicaria subsp. sativa</name>
    <name type="common">Garden rocket</name>
    <name type="synonym">Eruca sativa</name>
    <dbReference type="NCBI Taxonomy" id="29727"/>
    <lineage>
        <taxon>Eukaryota</taxon>
        <taxon>Viridiplantae</taxon>
        <taxon>Streptophyta</taxon>
        <taxon>Embryophyta</taxon>
        <taxon>Tracheophyta</taxon>
        <taxon>Spermatophyta</taxon>
        <taxon>Magnoliopsida</taxon>
        <taxon>eudicotyledons</taxon>
        <taxon>Gunneridae</taxon>
        <taxon>Pentapetalae</taxon>
        <taxon>rosids</taxon>
        <taxon>malvids</taxon>
        <taxon>Brassicales</taxon>
        <taxon>Brassicaceae</taxon>
        <taxon>Brassiceae</taxon>
        <taxon>Eruca</taxon>
    </lineage>
</organism>
<feature type="region of interest" description="Disordered" evidence="7">
    <location>
        <begin position="248"/>
        <end position="285"/>
    </location>
</feature>
<keyword evidence="10" id="KW-1185">Reference proteome</keyword>
<keyword evidence="3" id="KW-0479">Metal-binding</keyword>
<dbReference type="CDD" id="cd06127">
    <property type="entry name" value="DEDDh"/>
    <property type="match status" value="1"/>
</dbReference>
<dbReference type="SMART" id="SM00479">
    <property type="entry name" value="EXOIII"/>
    <property type="match status" value="1"/>
</dbReference>
<keyword evidence="5" id="KW-0269">Exonuclease</keyword>
<dbReference type="PANTHER" id="PTHR30231:SF27">
    <property type="entry name" value="PROTEIN NEN3"/>
    <property type="match status" value="1"/>
</dbReference>
<dbReference type="AlphaFoldDB" id="A0ABC8JRP4"/>
<keyword evidence="2" id="KW-0540">Nuclease</keyword>
<dbReference type="InterPro" id="IPR036397">
    <property type="entry name" value="RNaseH_sf"/>
</dbReference>
<evidence type="ECO:0000256" key="3">
    <source>
        <dbReference type="ARBA" id="ARBA00022723"/>
    </source>
</evidence>
<keyword evidence="4" id="KW-0378">Hydrolase</keyword>
<feature type="compositionally biased region" description="Basic and acidic residues" evidence="7">
    <location>
        <begin position="272"/>
        <end position="285"/>
    </location>
</feature>
<evidence type="ECO:0000256" key="6">
    <source>
        <dbReference type="ARBA" id="ARBA00022842"/>
    </source>
</evidence>